<gene>
    <name evidence="2" type="ORF">SAMN04487894_10316</name>
</gene>
<accession>A0A1G6MTJ9</accession>
<keyword evidence="3" id="KW-1185">Reference proteome</keyword>
<dbReference type="Proteomes" id="UP000198757">
    <property type="component" value="Unassembled WGS sequence"/>
</dbReference>
<sequence length="112" mass="12278">MCNLVPLPSNDIFGKPSKTSVLCFKEQKAVIAELCKKSKPIIEAYKLVSAFRHMMLKEHSSTHLTEWNNATDKSEVAEIAGFVSGLLMGLKAVKNAFDRGRSNGPAEANVNK</sequence>
<reference evidence="3" key="1">
    <citation type="submission" date="2016-10" db="EMBL/GenBank/DDBJ databases">
        <authorList>
            <person name="Varghese N."/>
            <person name="Submissions S."/>
        </authorList>
    </citation>
    <scope>NUCLEOTIDE SEQUENCE [LARGE SCALE GENOMIC DNA]</scope>
    <source>
        <strain evidence="3">DSM 25811 / CCM 8410 / LMG 26954 / E90</strain>
    </source>
</reference>
<evidence type="ECO:0000259" key="1">
    <source>
        <dbReference type="Pfam" id="PF01610"/>
    </source>
</evidence>
<dbReference type="Pfam" id="PF01610">
    <property type="entry name" value="DDE_Tnp_ISL3"/>
    <property type="match status" value="1"/>
</dbReference>
<dbReference type="STRING" id="1285928.SAMN04487894_10316"/>
<proteinExistence type="predicted"/>
<dbReference type="InterPro" id="IPR002560">
    <property type="entry name" value="Transposase_DDE"/>
</dbReference>
<evidence type="ECO:0000313" key="3">
    <source>
        <dbReference type="Proteomes" id="UP000198757"/>
    </source>
</evidence>
<organism evidence="2 3">
    <name type="scientific">Niabella drilacis (strain DSM 25811 / CCM 8410 / CCUG 62505 / LMG 26954 / E90)</name>
    <dbReference type="NCBI Taxonomy" id="1285928"/>
    <lineage>
        <taxon>Bacteria</taxon>
        <taxon>Pseudomonadati</taxon>
        <taxon>Bacteroidota</taxon>
        <taxon>Chitinophagia</taxon>
        <taxon>Chitinophagales</taxon>
        <taxon>Chitinophagaceae</taxon>
        <taxon>Niabella</taxon>
    </lineage>
</organism>
<dbReference type="EMBL" id="FMZO01000003">
    <property type="protein sequence ID" value="SDC58316.1"/>
    <property type="molecule type" value="Genomic_DNA"/>
</dbReference>
<protein>
    <submittedName>
        <fullName evidence="2">Transposase</fullName>
    </submittedName>
</protein>
<name>A0A1G6MTJ9_NIADE</name>
<feature type="domain" description="Transposase IS204/IS1001/IS1096/IS1165 DDE" evidence="1">
    <location>
        <begin position="25"/>
        <end position="109"/>
    </location>
</feature>
<evidence type="ECO:0000313" key="2">
    <source>
        <dbReference type="EMBL" id="SDC58316.1"/>
    </source>
</evidence>
<dbReference type="AlphaFoldDB" id="A0A1G6MTJ9"/>